<name>A0ABD3WII3_SINWO</name>
<feature type="region of interest" description="Disordered" evidence="1">
    <location>
        <begin position="1"/>
        <end position="42"/>
    </location>
</feature>
<organism evidence="2 3">
    <name type="scientific">Sinanodonta woodiana</name>
    <name type="common">Chinese pond mussel</name>
    <name type="synonym">Anodonta woodiana</name>
    <dbReference type="NCBI Taxonomy" id="1069815"/>
    <lineage>
        <taxon>Eukaryota</taxon>
        <taxon>Metazoa</taxon>
        <taxon>Spiralia</taxon>
        <taxon>Lophotrochozoa</taxon>
        <taxon>Mollusca</taxon>
        <taxon>Bivalvia</taxon>
        <taxon>Autobranchia</taxon>
        <taxon>Heteroconchia</taxon>
        <taxon>Palaeoheterodonta</taxon>
        <taxon>Unionida</taxon>
        <taxon>Unionoidea</taxon>
        <taxon>Unionidae</taxon>
        <taxon>Unioninae</taxon>
        <taxon>Sinanodonta</taxon>
    </lineage>
</organism>
<evidence type="ECO:0000313" key="3">
    <source>
        <dbReference type="Proteomes" id="UP001634394"/>
    </source>
</evidence>
<evidence type="ECO:0000313" key="2">
    <source>
        <dbReference type="EMBL" id="KAL3873270.1"/>
    </source>
</evidence>
<gene>
    <name evidence="2" type="ORF">ACJMK2_036406</name>
</gene>
<feature type="region of interest" description="Disordered" evidence="1">
    <location>
        <begin position="124"/>
        <end position="144"/>
    </location>
</feature>
<protein>
    <submittedName>
        <fullName evidence="2">Uncharacterized protein</fullName>
    </submittedName>
</protein>
<feature type="compositionally biased region" description="Polar residues" evidence="1">
    <location>
        <begin position="124"/>
        <end position="134"/>
    </location>
</feature>
<keyword evidence="3" id="KW-1185">Reference proteome</keyword>
<comment type="caution">
    <text evidence="2">The sequence shown here is derived from an EMBL/GenBank/DDBJ whole genome shotgun (WGS) entry which is preliminary data.</text>
</comment>
<dbReference type="Proteomes" id="UP001634394">
    <property type="component" value="Unassembled WGS sequence"/>
</dbReference>
<reference evidence="2 3" key="1">
    <citation type="submission" date="2024-11" db="EMBL/GenBank/DDBJ databases">
        <title>Chromosome-level genome assembly of the freshwater bivalve Anodonta woodiana.</title>
        <authorList>
            <person name="Chen X."/>
        </authorList>
    </citation>
    <scope>NUCLEOTIDE SEQUENCE [LARGE SCALE GENOMIC DNA]</scope>
    <source>
        <strain evidence="2">MN2024</strain>
        <tissue evidence="2">Gills</tissue>
    </source>
</reference>
<dbReference type="AlphaFoldDB" id="A0ABD3WII3"/>
<accession>A0ABD3WII3</accession>
<evidence type="ECO:0000256" key="1">
    <source>
        <dbReference type="SAM" id="MobiDB-lite"/>
    </source>
</evidence>
<dbReference type="EMBL" id="JBJQND010000006">
    <property type="protein sequence ID" value="KAL3873270.1"/>
    <property type="molecule type" value="Genomic_DNA"/>
</dbReference>
<feature type="compositionally biased region" description="Basic and acidic residues" evidence="1">
    <location>
        <begin position="10"/>
        <end position="29"/>
    </location>
</feature>
<sequence>MPPTVEGETEIGRDCAFVERPRHYSDSEKVTGTSPPGSLPDVVPISRDRSISLPDVPSFRRRQSELEVGRELRRISDEFHSSYSRTSRVRRQLFSDQAASFPLTSTISLSMVWTSFRQIWTRSPLSTTDTQPSPETHDHYTTQPDGFIHRQHRSMSDFLLIRNLTTDPLLYLFFQCDYPEPNSRRLRQYKDRNVNQNRLIVGV</sequence>
<proteinExistence type="predicted"/>